<dbReference type="Pfam" id="PF01165">
    <property type="entry name" value="Ribosomal_S21"/>
    <property type="match status" value="1"/>
</dbReference>
<evidence type="ECO:0000256" key="2">
    <source>
        <dbReference type="ARBA" id="ARBA00022980"/>
    </source>
</evidence>
<dbReference type="Proteomes" id="UP001148018">
    <property type="component" value="Unassembled WGS sequence"/>
</dbReference>
<evidence type="ECO:0000313" key="5">
    <source>
        <dbReference type="Proteomes" id="UP001148018"/>
    </source>
</evidence>
<name>A0A9Q0ENG6_9TELE</name>
<evidence type="ECO:0000313" key="4">
    <source>
        <dbReference type="EMBL" id="KAJ3608808.1"/>
    </source>
</evidence>
<evidence type="ECO:0000256" key="3">
    <source>
        <dbReference type="ARBA" id="ARBA00023274"/>
    </source>
</evidence>
<dbReference type="PANTHER" id="PTHR21109:SF0">
    <property type="entry name" value="SMALL RIBOSOMAL SUBUNIT PROTEIN BS21M"/>
    <property type="match status" value="1"/>
</dbReference>
<comment type="caution">
    <text evidence="4">The sequence shown here is derived from an EMBL/GenBank/DDBJ whole genome shotgun (WGS) entry which is preliminary data.</text>
</comment>
<dbReference type="PANTHER" id="PTHR21109">
    <property type="entry name" value="MITOCHONDRIAL 28S RIBOSOMAL PROTEIN S21"/>
    <property type="match status" value="1"/>
</dbReference>
<keyword evidence="5" id="KW-1185">Reference proteome</keyword>
<evidence type="ECO:0000256" key="1">
    <source>
        <dbReference type="ARBA" id="ARBA00006640"/>
    </source>
</evidence>
<dbReference type="OrthoDB" id="2501249at2759"/>
<dbReference type="GO" id="GO:0006412">
    <property type="term" value="P:translation"/>
    <property type="evidence" value="ECO:0007669"/>
    <property type="project" value="InterPro"/>
</dbReference>
<proteinExistence type="inferred from homology"/>
<dbReference type="EMBL" id="JANIIK010000039">
    <property type="protein sequence ID" value="KAJ3608808.1"/>
    <property type="molecule type" value="Genomic_DNA"/>
</dbReference>
<sequence length="124" mass="14844">MSEERVGKDGPWRNGDQSWNVTGLVRIRYFNVSLQRFLRRINLKRYVQWTVVIFGEPLCNARIPGVLAHDGIIEDVKRKRYFEKPCRQRQRKNFENCKRIYNTDMARKIAFVSKTYRDDAWVGC</sequence>
<comment type="similarity">
    <text evidence="1">Belongs to the bacterial ribosomal protein bS21 family.</text>
</comment>
<organism evidence="4 5">
    <name type="scientific">Muraenolepis orangiensis</name>
    <name type="common">Patagonian moray cod</name>
    <dbReference type="NCBI Taxonomy" id="630683"/>
    <lineage>
        <taxon>Eukaryota</taxon>
        <taxon>Metazoa</taxon>
        <taxon>Chordata</taxon>
        <taxon>Craniata</taxon>
        <taxon>Vertebrata</taxon>
        <taxon>Euteleostomi</taxon>
        <taxon>Actinopterygii</taxon>
        <taxon>Neopterygii</taxon>
        <taxon>Teleostei</taxon>
        <taxon>Neoteleostei</taxon>
        <taxon>Acanthomorphata</taxon>
        <taxon>Zeiogadaria</taxon>
        <taxon>Gadariae</taxon>
        <taxon>Gadiformes</taxon>
        <taxon>Muraenolepidoidei</taxon>
        <taxon>Muraenolepididae</taxon>
        <taxon>Muraenolepis</taxon>
    </lineage>
</organism>
<dbReference type="Gene3D" id="1.20.5.1150">
    <property type="entry name" value="Ribosomal protein S8"/>
    <property type="match status" value="1"/>
</dbReference>
<protein>
    <recommendedName>
        <fullName evidence="6">Ribosomal protein S21</fullName>
    </recommendedName>
</protein>
<keyword evidence="2" id="KW-0689">Ribosomal protein</keyword>
<gene>
    <name evidence="4" type="ORF">NHX12_023338</name>
</gene>
<dbReference type="GO" id="GO:1990904">
    <property type="term" value="C:ribonucleoprotein complex"/>
    <property type="evidence" value="ECO:0007669"/>
    <property type="project" value="UniProtKB-KW"/>
</dbReference>
<dbReference type="GO" id="GO:0005840">
    <property type="term" value="C:ribosome"/>
    <property type="evidence" value="ECO:0007669"/>
    <property type="project" value="UniProtKB-KW"/>
</dbReference>
<dbReference type="AlphaFoldDB" id="A0A9Q0ENG6"/>
<reference evidence="4" key="1">
    <citation type="submission" date="2022-07" db="EMBL/GenBank/DDBJ databases">
        <title>Chromosome-level genome of Muraenolepis orangiensis.</title>
        <authorList>
            <person name="Kim J."/>
        </authorList>
    </citation>
    <scope>NUCLEOTIDE SEQUENCE</scope>
    <source>
        <strain evidence="4">KU_S4_2022</strain>
        <tissue evidence="4">Muscle</tissue>
    </source>
</reference>
<evidence type="ECO:0008006" key="6">
    <source>
        <dbReference type="Google" id="ProtNLM"/>
    </source>
</evidence>
<dbReference type="InterPro" id="IPR038380">
    <property type="entry name" value="Ribosomal_bS21_sf"/>
</dbReference>
<accession>A0A9Q0ENG6</accession>
<keyword evidence="3" id="KW-0687">Ribonucleoprotein</keyword>
<dbReference type="GO" id="GO:0003735">
    <property type="term" value="F:structural constituent of ribosome"/>
    <property type="evidence" value="ECO:0007669"/>
    <property type="project" value="InterPro"/>
</dbReference>
<dbReference type="NCBIfam" id="TIGR00030">
    <property type="entry name" value="S21p"/>
    <property type="match status" value="1"/>
</dbReference>
<dbReference type="InterPro" id="IPR001911">
    <property type="entry name" value="Ribosomal_bS21"/>
</dbReference>